<protein>
    <submittedName>
        <fullName evidence="1">Uncharacterized protein</fullName>
    </submittedName>
</protein>
<dbReference type="Proteomes" id="UP000823775">
    <property type="component" value="Unassembled WGS sequence"/>
</dbReference>
<name>A0ABS8TNL8_DATST</name>
<sequence>MPTHLHRTVKELLRAYCNTGTRLPHVYHSAKKRTAACQALRQFSVAPRLALRQCAAASRGSVPTSCDLQSLHSSIPLLLEVGNPFLVVEQALPHRLLPLSRSTCQRAWKEAVACLPSHGQGAAARLLQCWDKASSCMP</sequence>
<keyword evidence="2" id="KW-1185">Reference proteome</keyword>
<gene>
    <name evidence="1" type="ORF">HAX54_013735</name>
</gene>
<proteinExistence type="predicted"/>
<evidence type="ECO:0000313" key="2">
    <source>
        <dbReference type="Proteomes" id="UP000823775"/>
    </source>
</evidence>
<dbReference type="EMBL" id="JACEIK010001833">
    <property type="protein sequence ID" value="MCD7472485.1"/>
    <property type="molecule type" value="Genomic_DNA"/>
</dbReference>
<comment type="caution">
    <text evidence="1">The sequence shown here is derived from an EMBL/GenBank/DDBJ whole genome shotgun (WGS) entry which is preliminary data.</text>
</comment>
<evidence type="ECO:0000313" key="1">
    <source>
        <dbReference type="EMBL" id="MCD7472485.1"/>
    </source>
</evidence>
<organism evidence="1 2">
    <name type="scientific">Datura stramonium</name>
    <name type="common">Jimsonweed</name>
    <name type="synonym">Common thornapple</name>
    <dbReference type="NCBI Taxonomy" id="4076"/>
    <lineage>
        <taxon>Eukaryota</taxon>
        <taxon>Viridiplantae</taxon>
        <taxon>Streptophyta</taxon>
        <taxon>Embryophyta</taxon>
        <taxon>Tracheophyta</taxon>
        <taxon>Spermatophyta</taxon>
        <taxon>Magnoliopsida</taxon>
        <taxon>eudicotyledons</taxon>
        <taxon>Gunneridae</taxon>
        <taxon>Pentapetalae</taxon>
        <taxon>asterids</taxon>
        <taxon>lamiids</taxon>
        <taxon>Solanales</taxon>
        <taxon>Solanaceae</taxon>
        <taxon>Solanoideae</taxon>
        <taxon>Datureae</taxon>
        <taxon>Datura</taxon>
    </lineage>
</organism>
<reference evidence="1 2" key="1">
    <citation type="journal article" date="2021" name="BMC Genomics">
        <title>Datura genome reveals duplications of psychoactive alkaloid biosynthetic genes and high mutation rate following tissue culture.</title>
        <authorList>
            <person name="Rajewski A."/>
            <person name="Carter-House D."/>
            <person name="Stajich J."/>
            <person name="Litt A."/>
        </authorList>
    </citation>
    <scope>NUCLEOTIDE SEQUENCE [LARGE SCALE GENOMIC DNA]</scope>
    <source>
        <strain evidence="1">AR-01</strain>
    </source>
</reference>
<accession>A0ABS8TNL8</accession>